<comment type="caution">
    <text evidence="1">The sequence shown here is derived from an EMBL/GenBank/DDBJ whole genome shotgun (WGS) entry which is preliminary data.</text>
</comment>
<dbReference type="EMBL" id="DWYS01000093">
    <property type="protein sequence ID" value="HJB07742.1"/>
    <property type="molecule type" value="Genomic_DNA"/>
</dbReference>
<dbReference type="AlphaFoldDB" id="A0A9D2L823"/>
<evidence type="ECO:0000313" key="1">
    <source>
        <dbReference type="EMBL" id="HJB07742.1"/>
    </source>
</evidence>
<gene>
    <name evidence="1" type="ORF">H9716_07750</name>
</gene>
<protein>
    <submittedName>
        <fullName evidence="1">Uncharacterized protein</fullName>
    </submittedName>
</protein>
<sequence>MSMKNEFSNEIKKLKQMSFQDKIWYLWSYYKVYLALFLAAVVILSVAANAVYRTTFTTRLGIALVNNHSQNLQTPDLLEEQLRQILGCGKKDLVEVNSGLYLGERAAGEDSYLAQTKLAALIASDALDILIADQAAIELYSSADALCDLSSLLPQELSSLPPDAFCLSNDSSGAEHPFSLSVEGTWLTEKGYISSDAAYLAVISTSPRKEAAVQVIRSLFS</sequence>
<organism evidence="1 2">
    <name type="scientific">Candidatus Enterocloster faecavium</name>
    <dbReference type="NCBI Taxonomy" id="2838560"/>
    <lineage>
        <taxon>Bacteria</taxon>
        <taxon>Bacillati</taxon>
        <taxon>Bacillota</taxon>
        <taxon>Clostridia</taxon>
        <taxon>Lachnospirales</taxon>
        <taxon>Lachnospiraceae</taxon>
        <taxon>Enterocloster</taxon>
    </lineage>
</organism>
<proteinExistence type="predicted"/>
<accession>A0A9D2L823</accession>
<name>A0A9D2L823_9FIRM</name>
<reference evidence="1" key="2">
    <citation type="submission" date="2021-04" db="EMBL/GenBank/DDBJ databases">
        <authorList>
            <person name="Gilroy R."/>
        </authorList>
    </citation>
    <scope>NUCLEOTIDE SEQUENCE</scope>
    <source>
        <strain evidence="1">CHK188-4685</strain>
    </source>
</reference>
<reference evidence="1" key="1">
    <citation type="journal article" date="2021" name="PeerJ">
        <title>Extensive microbial diversity within the chicken gut microbiome revealed by metagenomics and culture.</title>
        <authorList>
            <person name="Gilroy R."/>
            <person name="Ravi A."/>
            <person name="Getino M."/>
            <person name="Pursley I."/>
            <person name="Horton D.L."/>
            <person name="Alikhan N.F."/>
            <person name="Baker D."/>
            <person name="Gharbi K."/>
            <person name="Hall N."/>
            <person name="Watson M."/>
            <person name="Adriaenssens E.M."/>
            <person name="Foster-Nyarko E."/>
            <person name="Jarju S."/>
            <person name="Secka A."/>
            <person name="Antonio M."/>
            <person name="Oren A."/>
            <person name="Chaudhuri R.R."/>
            <person name="La Ragione R."/>
            <person name="Hildebrand F."/>
            <person name="Pallen M.J."/>
        </authorList>
    </citation>
    <scope>NUCLEOTIDE SEQUENCE</scope>
    <source>
        <strain evidence="1">CHK188-4685</strain>
    </source>
</reference>
<evidence type="ECO:0000313" key="2">
    <source>
        <dbReference type="Proteomes" id="UP000886804"/>
    </source>
</evidence>
<dbReference type="Proteomes" id="UP000886804">
    <property type="component" value="Unassembled WGS sequence"/>
</dbReference>